<evidence type="ECO:0000313" key="3">
    <source>
        <dbReference type="Proteomes" id="UP000436911"/>
    </source>
</evidence>
<feature type="region of interest" description="Disordered" evidence="1">
    <location>
        <begin position="287"/>
        <end position="309"/>
    </location>
</feature>
<dbReference type="EMBL" id="QUSG01000001">
    <property type="protein sequence ID" value="KAA3532172.1"/>
    <property type="molecule type" value="Genomic_DNA"/>
</dbReference>
<evidence type="ECO:0000313" key="2">
    <source>
        <dbReference type="EMBL" id="KAA3532172.1"/>
    </source>
</evidence>
<sequence>MSLSVATLASSWRFAEAIAVMAARFGDQFDETPRLARALVSHQRWMMTQAAFALYADHLAGRSSGPGLTASGLADWICQTGIASRNTVLTYVDQLLSYRFIRLHPASAKRPRSFEASEASIDAMQRWLGVNLAVLDHVDGGERLQHFRQRPELLFLVQPEFARLCLDDQQWREPGERIGLFLWTESGALVMDRFISLTPNAVLEDDFYDLGTIDIPAMAERFVMSRTHLQRALRKAEQHGCIRRDGSGRASHIWLSADFYQEYRDWLAHKSAILDAVFEKEMMLAGETQQAHPQSEPVTVARSASNRGC</sequence>
<evidence type="ECO:0000256" key="1">
    <source>
        <dbReference type="SAM" id="MobiDB-lite"/>
    </source>
</evidence>
<dbReference type="Proteomes" id="UP000436911">
    <property type="component" value="Unassembled WGS sequence"/>
</dbReference>
<dbReference type="GeneID" id="60682076"/>
<comment type="caution">
    <text evidence="2">The sequence shown here is derived from an EMBL/GenBank/DDBJ whole genome shotgun (WGS) entry which is preliminary data.</text>
</comment>
<reference evidence="2 3" key="1">
    <citation type="submission" date="2018-08" db="EMBL/GenBank/DDBJ databases">
        <title>Genome sequencing of Agrobacterium vitis strain ICMP 10754.</title>
        <authorList>
            <person name="Visnovsky S.B."/>
            <person name="Pitman A.R."/>
        </authorList>
    </citation>
    <scope>NUCLEOTIDE SEQUENCE [LARGE SCALE GENOMIC DNA]</scope>
    <source>
        <strain evidence="2 3">ICMP 10754</strain>
    </source>
</reference>
<organism evidence="2 3">
    <name type="scientific">Agrobacterium vitis</name>
    <name type="common">Rhizobium vitis</name>
    <dbReference type="NCBI Taxonomy" id="373"/>
    <lineage>
        <taxon>Bacteria</taxon>
        <taxon>Pseudomonadati</taxon>
        <taxon>Pseudomonadota</taxon>
        <taxon>Alphaproteobacteria</taxon>
        <taxon>Hyphomicrobiales</taxon>
        <taxon>Rhizobiaceae</taxon>
        <taxon>Rhizobium/Agrobacterium group</taxon>
        <taxon>Agrobacterium</taxon>
    </lineage>
</organism>
<protein>
    <submittedName>
        <fullName evidence="2">Uncharacterized protein</fullName>
    </submittedName>
</protein>
<name>A0A368NVH7_AGRVI</name>
<gene>
    <name evidence="2" type="ORF">DXT89_02150</name>
</gene>
<dbReference type="RefSeq" id="WP_060715945.1">
    <property type="nucleotide sequence ID" value="NZ_CP055265.1"/>
</dbReference>
<accession>A0A368NVH7</accession>
<dbReference type="OrthoDB" id="7875733at2"/>
<dbReference type="AlphaFoldDB" id="A0A368NVH7"/>
<proteinExistence type="predicted"/>